<proteinExistence type="predicted"/>
<reference evidence="1" key="1">
    <citation type="submission" date="2022-12" db="EMBL/GenBank/DDBJ databases">
        <title>New Phytohabitans aurantiacus sp. RD004123 nov., an actinomycete isolated from soil.</title>
        <authorList>
            <person name="Triningsih D.W."/>
            <person name="Harunari E."/>
            <person name="Igarashi Y."/>
        </authorList>
    </citation>
    <scope>NUCLEOTIDE SEQUENCE</scope>
    <source>
        <strain evidence="1">RD004123</strain>
    </source>
</reference>
<dbReference type="PANTHER" id="PTHR43611">
    <property type="entry name" value="ALPHA-D-GLUCOSE 1-PHOSPHATE PHOSPHATASE"/>
    <property type="match status" value="1"/>
</dbReference>
<dbReference type="SFLD" id="SFLDG01129">
    <property type="entry name" value="C1.5:_HAD__Beta-PGM__Phosphata"/>
    <property type="match status" value="1"/>
</dbReference>
<gene>
    <name evidence="1" type="ORF">Pa4123_14310</name>
</gene>
<comment type="caution">
    <text evidence="1">The sequence shown here is derived from an EMBL/GenBank/DDBJ whole genome shotgun (WGS) entry which is preliminary data.</text>
</comment>
<evidence type="ECO:0000313" key="2">
    <source>
        <dbReference type="Proteomes" id="UP001144280"/>
    </source>
</evidence>
<evidence type="ECO:0008006" key="3">
    <source>
        <dbReference type="Google" id="ProtNLM"/>
    </source>
</evidence>
<dbReference type="SUPFAM" id="SSF56784">
    <property type="entry name" value="HAD-like"/>
    <property type="match status" value="1"/>
</dbReference>
<accession>A0ABQ5QNA8</accession>
<protein>
    <recommendedName>
        <fullName evidence="3">Haloacid dehalogenase</fullName>
    </recommendedName>
</protein>
<dbReference type="PRINTS" id="PR00413">
    <property type="entry name" value="HADHALOGNASE"/>
</dbReference>
<dbReference type="Pfam" id="PF00702">
    <property type="entry name" value="Hydrolase"/>
    <property type="match status" value="1"/>
</dbReference>
<dbReference type="Proteomes" id="UP001144280">
    <property type="component" value="Unassembled WGS sequence"/>
</dbReference>
<dbReference type="EMBL" id="BSDI01000006">
    <property type="protein sequence ID" value="GLH96158.1"/>
    <property type="molecule type" value="Genomic_DNA"/>
</dbReference>
<name>A0ABQ5QNA8_9ACTN</name>
<dbReference type="PANTHER" id="PTHR43611:SF3">
    <property type="entry name" value="FLAVIN MONONUCLEOTIDE HYDROLASE 1, CHLOROPLATIC"/>
    <property type="match status" value="1"/>
</dbReference>
<sequence>MVRAKPTALLVDLDGVLRRWDPAVPTAIESAFGLAEGALLDTAMAWHRLRPAITGEITHDEWMSSVAAALGAPDAVAKWQEYRGEVDPEVLAFIGEARASGVPVGLATNATDRLDADLDLLGLTDAFDAVVNSSVVGAHKPAKEYFAAACTALRTPPDRVLLIDDSDRVVRGARVARLLAYRWTDPADLKYLRASLVECP</sequence>
<dbReference type="Gene3D" id="3.40.50.1000">
    <property type="entry name" value="HAD superfamily/HAD-like"/>
    <property type="match status" value="1"/>
</dbReference>
<dbReference type="InterPro" id="IPR036412">
    <property type="entry name" value="HAD-like_sf"/>
</dbReference>
<dbReference type="NCBIfam" id="TIGR01509">
    <property type="entry name" value="HAD-SF-IA-v3"/>
    <property type="match status" value="1"/>
</dbReference>
<dbReference type="InterPro" id="IPR006439">
    <property type="entry name" value="HAD-SF_hydro_IA"/>
</dbReference>
<organism evidence="1 2">
    <name type="scientific">Phytohabitans aurantiacus</name>
    <dbReference type="NCBI Taxonomy" id="3016789"/>
    <lineage>
        <taxon>Bacteria</taxon>
        <taxon>Bacillati</taxon>
        <taxon>Actinomycetota</taxon>
        <taxon>Actinomycetes</taxon>
        <taxon>Micromonosporales</taxon>
        <taxon>Micromonosporaceae</taxon>
    </lineage>
</organism>
<dbReference type="InterPro" id="IPR023214">
    <property type="entry name" value="HAD_sf"/>
</dbReference>
<dbReference type="RefSeq" id="WP_281893302.1">
    <property type="nucleotide sequence ID" value="NZ_BSDI01000006.1"/>
</dbReference>
<dbReference type="SFLD" id="SFLDS00003">
    <property type="entry name" value="Haloacid_Dehalogenase"/>
    <property type="match status" value="1"/>
</dbReference>
<keyword evidence="2" id="KW-1185">Reference proteome</keyword>
<evidence type="ECO:0000313" key="1">
    <source>
        <dbReference type="EMBL" id="GLH96158.1"/>
    </source>
</evidence>